<name>A0AAU9MUF6_9ASTR</name>
<proteinExistence type="predicted"/>
<sequence length="134" mass="14485">MDEALTIRVETLERELVDKEKLIAKLKETNARLDGDLGWLLMEGVVKVVDKGIVVGTFGMGTASSTSIRSRVVVENINAFISCDYAIQLHLGELDVEGLRKLNVYDSNDESGISGGMKITSLDNDGGKGKDILG</sequence>
<protein>
    <submittedName>
        <fullName evidence="2">Uncharacterized protein</fullName>
    </submittedName>
</protein>
<evidence type="ECO:0000313" key="2">
    <source>
        <dbReference type="EMBL" id="CAH1428268.1"/>
    </source>
</evidence>
<evidence type="ECO:0000313" key="3">
    <source>
        <dbReference type="Proteomes" id="UP001157418"/>
    </source>
</evidence>
<evidence type="ECO:0000256" key="1">
    <source>
        <dbReference type="SAM" id="Coils"/>
    </source>
</evidence>
<dbReference type="Proteomes" id="UP001157418">
    <property type="component" value="Unassembled WGS sequence"/>
</dbReference>
<accession>A0AAU9MUF6</accession>
<feature type="coiled-coil region" evidence="1">
    <location>
        <begin position="9"/>
        <end position="36"/>
    </location>
</feature>
<comment type="caution">
    <text evidence="2">The sequence shown here is derived from an EMBL/GenBank/DDBJ whole genome shotgun (WGS) entry which is preliminary data.</text>
</comment>
<reference evidence="2 3" key="1">
    <citation type="submission" date="2022-01" db="EMBL/GenBank/DDBJ databases">
        <authorList>
            <person name="Xiong W."/>
            <person name="Schranz E."/>
        </authorList>
    </citation>
    <scope>NUCLEOTIDE SEQUENCE [LARGE SCALE GENOMIC DNA]</scope>
</reference>
<keyword evidence="1" id="KW-0175">Coiled coil</keyword>
<dbReference type="EMBL" id="CAKMRJ010002223">
    <property type="protein sequence ID" value="CAH1428268.1"/>
    <property type="molecule type" value="Genomic_DNA"/>
</dbReference>
<organism evidence="2 3">
    <name type="scientific">Lactuca virosa</name>
    <dbReference type="NCBI Taxonomy" id="75947"/>
    <lineage>
        <taxon>Eukaryota</taxon>
        <taxon>Viridiplantae</taxon>
        <taxon>Streptophyta</taxon>
        <taxon>Embryophyta</taxon>
        <taxon>Tracheophyta</taxon>
        <taxon>Spermatophyta</taxon>
        <taxon>Magnoliopsida</taxon>
        <taxon>eudicotyledons</taxon>
        <taxon>Gunneridae</taxon>
        <taxon>Pentapetalae</taxon>
        <taxon>asterids</taxon>
        <taxon>campanulids</taxon>
        <taxon>Asterales</taxon>
        <taxon>Asteraceae</taxon>
        <taxon>Cichorioideae</taxon>
        <taxon>Cichorieae</taxon>
        <taxon>Lactucinae</taxon>
        <taxon>Lactuca</taxon>
    </lineage>
</organism>
<keyword evidence="3" id="KW-1185">Reference proteome</keyword>
<dbReference type="AlphaFoldDB" id="A0AAU9MUF6"/>
<gene>
    <name evidence="2" type="ORF">LVIROSA_LOCUS15213</name>
</gene>